<dbReference type="EMBL" id="FNSQ01000005">
    <property type="protein sequence ID" value="SEB78583.1"/>
    <property type="molecule type" value="Genomic_DNA"/>
</dbReference>
<evidence type="ECO:0000313" key="2">
    <source>
        <dbReference type="EMBL" id="SEB78583.1"/>
    </source>
</evidence>
<evidence type="ECO:0000313" key="3">
    <source>
        <dbReference type="Proteomes" id="UP000183750"/>
    </source>
</evidence>
<dbReference type="Proteomes" id="UP000183750">
    <property type="component" value="Unassembled WGS sequence"/>
</dbReference>
<proteinExistence type="predicted"/>
<sequence>MTTEIRIDGLANARDLGGLTRQDGSTTPSGVFLRSESLGHVSRSGWQTIRASGVRTVIDLRRPSERSTDVPADLVYRCVDLDGADETEFWTEYEADGRWATPLYYSAHLHALTHRTADVLRTIADAPPGAILFHCSAGWDRTGLVAALLLRALDTSVDDAVADYMRSFENAPRMERLHGRSFEANARRRVLEAHGHTAESAFLEAYENLDLSAWFDMSGIDTGTRDAIWTWRGAVPPPREN</sequence>
<name>A0A1H4M6L2_9MICO</name>
<dbReference type="InterPro" id="IPR016130">
    <property type="entry name" value="Tyr_Pase_AS"/>
</dbReference>
<reference evidence="3" key="1">
    <citation type="submission" date="2016-10" db="EMBL/GenBank/DDBJ databases">
        <authorList>
            <person name="Varghese N."/>
            <person name="Submissions S."/>
        </authorList>
    </citation>
    <scope>NUCLEOTIDE SEQUENCE [LARGE SCALE GENOMIC DNA]</scope>
    <source>
        <strain evidence="3">DSM 16089</strain>
    </source>
</reference>
<dbReference type="InterPro" id="IPR026893">
    <property type="entry name" value="Tyr/Ser_Pase_IphP-type"/>
</dbReference>
<organism evidence="2 3">
    <name type="scientific">Microbacterium hydrocarbonoxydans</name>
    <dbReference type="NCBI Taxonomy" id="273678"/>
    <lineage>
        <taxon>Bacteria</taxon>
        <taxon>Bacillati</taxon>
        <taxon>Actinomycetota</taxon>
        <taxon>Actinomycetes</taxon>
        <taxon>Micrococcales</taxon>
        <taxon>Microbacteriaceae</taxon>
        <taxon>Microbacterium</taxon>
    </lineage>
</organism>
<dbReference type="PROSITE" id="PS00383">
    <property type="entry name" value="TYR_PHOSPHATASE_1"/>
    <property type="match status" value="1"/>
</dbReference>
<dbReference type="InterPro" id="IPR000387">
    <property type="entry name" value="Tyr_Pase_dom"/>
</dbReference>
<dbReference type="OrthoDB" id="1188001at2"/>
<evidence type="ECO:0000259" key="1">
    <source>
        <dbReference type="PROSITE" id="PS50056"/>
    </source>
</evidence>
<protein>
    <submittedName>
        <fullName evidence="2">Protein tyrosine/serine phosphatase</fullName>
    </submittedName>
</protein>
<dbReference type="SUPFAM" id="SSF52799">
    <property type="entry name" value="(Phosphotyrosine protein) phosphatases II"/>
    <property type="match status" value="1"/>
</dbReference>
<dbReference type="InterPro" id="IPR029021">
    <property type="entry name" value="Prot-tyrosine_phosphatase-like"/>
</dbReference>
<dbReference type="AlphaFoldDB" id="A0A1H4M6L2"/>
<dbReference type="Pfam" id="PF13350">
    <property type="entry name" value="Y_phosphatase3"/>
    <property type="match status" value="1"/>
</dbReference>
<accession>A0A1H4M6L2</accession>
<dbReference type="PROSITE" id="PS50056">
    <property type="entry name" value="TYR_PHOSPHATASE_2"/>
    <property type="match status" value="1"/>
</dbReference>
<dbReference type="Gene3D" id="3.90.190.10">
    <property type="entry name" value="Protein tyrosine phosphatase superfamily"/>
    <property type="match status" value="1"/>
</dbReference>
<dbReference type="RefSeq" id="WP_060925975.1">
    <property type="nucleotide sequence ID" value="NZ_FNSQ01000005.1"/>
</dbReference>
<dbReference type="GO" id="GO:0004721">
    <property type="term" value="F:phosphoprotein phosphatase activity"/>
    <property type="evidence" value="ECO:0007669"/>
    <property type="project" value="InterPro"/>
</dbReference>
<gene>
    <name evidence="2" type="ORF">SAMN04489807_2038</name>
</gene>
<feature type="domain" description="Tyrosine specific protein phosphatases" evidence="1">
    <location>
        <begin position="114"/>
        <end position="161"/>
    </location>
</feature>
<keyword evidence="3" id="KW-1185">Reference proteome</keyword>